<dbReference type="AlphaFoldDB" id="A0A7H0VDZ1"/>
<feature type="domain" description="Enoyl reductase (ER)" evidence="1">
    <location>
        <begin position="10"/>
        <end position="302"/>
    </location>
</feature>
<dbReference type="Gene3D" id="3.90.180.10">
    <property type="entry name" value="Medium-chain alcohol dehydrogenases, catalytic domain"/>
    <property type="match status" value="1"/>
</dbReference>
<sequence>MKAIICKRYGAPENLHFKELPQPNPKPGELLIRIKAGSVHIGDTRVRRADPFLVRLVFGLFRPKKNLVLGIEVSGIIEALGAEVGNFKVGDEVFALTGFGMGGYAEYITLPAIPKGNPEWKGLVNLKPSNLSFEEAAVMPAACLTVIQNFRKAKVEAGQSILINGASGSLGTYAIQIAKHLGLSVTAVCSAGNKDLVMRLGADAHIDYHSQDFLKTEERFDVVYDAVLKSSRKKCRAILKPQGVYLNNYGLPRTQIEDLEQVRAWAEAGILKPVMDRSYDWSEVIEGHRYVDQGHKKGNVSLIIAE</sequence>
<dbReference type="InterPro" id="IPR050700">
    <property type="entry name" value="YIM1/Zinc_Alcohol_DH_Fams"/>
</dbReference>
<keyword evidence="3" id="KW-1185">Reference proteome</keyword>
<dbReference type="InterPro" id="IPR011032">
    <property type="entry name" value="GroES-like_sf"/>
</dbReference>
<dbReference type="CDD" id="cd08267">
    <property type="entry name" value="MDR1"/>
    <property type="match status" value="1"/>
</dbReference>
<dbReference type="GO" id="GO:0016491">
    <property type="term" value="F:oxidoreductase activity"/>
    <property type="evidence" value="ECO:0007669"/>
    <property type="project" value="InterPro"/>
</dbReference>
<dbReference type="EMBL" id="CP060139">
    <property type="protein sequence ID" value="QNR23939.1"/>
    <property type="molecule type" value="Genomic_DNA"/>
</dbReference>
<dbReference type="SMART" id="SM00829">
    <property type="entry name" value="PKS_ER"/>
    <property type="match status" value="1"/>
</dbReference>
<dbReference type="SUPFAM" id="SSF51735">
    <property type="entry name" value="NAD(P)-binding Rossmann-fold domains"/>
    <property type="match status" value="1"/>
</dbReference>
<dbReference type="Proteomes" id="UP000516305">
    <property type="component" value="Chromosome"/>
</dbReference>
<dbReference type="InterPro" id="IPR036291">
    <property type="entry name" value="NAD(P)-bd_dom_sf"/>
</dbReference>
<name>A0A7H0VDZ1_9FLAO</name>
<dbReference type="KEGG" id="chyd:H4K34_16425"/>
<dbReference type="InterPro" id="IPR020843">
    <property type="entry name" value="ER"/>
</dbReference>
<reference evidence="2 3" key="1">
    <citation type="submission" date="2020-08" db="EMBL/GenBank/DDBJ databases">
        <title>Croceimicrobium hydrocarbonivorans gen. nov., sp. nov., a novel marine bacterium isolated from a bacterial consortium that degrades polyethylene terephthalate.</title>
        <authorList>
            <person name="Liu R."/>
        </authorList>
    </citation>
    <scope>NUCLEOTIDE SEQUENCE [LARGE SCALE GENOMIC DNA]</scope>
    <source>
        <strain evidence="2 3">A20-9</strain>
    </source>
</reference>
<dbReference type="InterPro" id="IPR013149">
    <property type="entry name" value="ADH-like_C"/>
</dbReference>
<dbReference type="SUPFAM" id="SSF50129">
    <property type="entry name" value="GroES-like"/>
    <property type="match status" value="1"/>
</dbReference>
<accession>A0A7H0VDZ1</accession>
<dbReference type="Pfam" id="PF13602">
    <property type="entry name" value="ADH_zinc_N_2"/>
    <property type="match status" value="1"/>
</dbReference>
<evidence type="ECO:0000259" key="1">
    <source>
        <dbReference type="SMART" id="SM00829"/>
    </source>
</evidence>
<evidence type="ECO:0000313" key="3">
    <source>
        <dbReference type="Proteomes" id="UP000516305"/>
    </source>
</evidence>
<dbReference type="RefSeq" id="WP_210758475.1">
    <property type="nucleotide sequence ID" value="NZ_CP060139.1"/>
</dbReference>
<dbReference type="Pfam" id="PF00107">
    <property type="entry name" value="ADH_zinc_N"/>
    <property type="match status" value="1"/>
</dbReference>
<gene>
    <name evidence="2" type="ORF">H4K34_16425</name>
</gene>
<dbReference type="InterPro" id="IPR013154">
    <property type="entry name" value="ADH-like_N"/>
</dbReference>
<proteinExistence type="predicted"/>
<dbReference type="Gene3D" id="3.40.50.720">
    <property type="entry name" value="NAD(P)-binding Rossmann-like Domain"/>
    <property type="match status" value="1"/>
</dbReference>
<dbReference type="PANTHER" id="PTHR11695">
    <property type="entry name" value="ALCOHOL DEHYDROGENASE RELATED"/>
    <property type="match status" value="1"/>
</dbReference>
<evidence type="ECO:0000313" key="2">
    <source>
        <dbReference type="EMBL" id="QNR23939.1"/>
    </source>
</evidence>
<dbReference type="Pfam" id="PF08240">
    <property type="entry name" value="ADH_N"/>
    <property type="match status" value="1"/>
</dbReference>
<organism evidence="2 3">
    <name type="scientific">Croceimicrobium hydrocarbonivorans</name>
    <dbReference type="NCBI Taxonomy" id="2761580"/>
    <lineage>
        <taxon>Bacteria</taxon>
        <taxon>Pseudomonadati</taxon>
        <taxon>Bacteroidota</taxon>
        <taxon>Flavobacteriia</taxon>
        <taxon>Flavobacteriales</taxon>
        <taxon>Owenweeksiaceae</taxon>
        <taxon>Croceimicrobium</taxon>
    </lineage>
</organism>
<dbReference type="PANTHER" id="PTHR11695:SF648">
    <property type="entry name" value="ZINC-BINDING OXIDOREDUCTASE"/>
    <property type="match status" value="1"/>
</dbReference>
<protein>
    <submittedName>
        <fullName evidence="2">NAD(P)-dependent alcohol dehydrogenase</fullName>
    </submittedName>
</protein>